<organism evidence="3 4">
    <name type="scientific">Paramuricea clavata</name>
    <name type="common">Red gorgonian</name>
    <name type="synonym">Violescent sea-whip</name>
    <dbReference type="NCBI Taxonomy" id="317549"/>
    <lineage>
        <taxon>Eukaryota</taxon>
        <taxon>Metazoa</taxon>
        <taxon>Cnidaria</taxon>
        <taxon>Anthozoa</taxon>
        <taxon>Octocorallia</taxon>
        <taxon>Malacalcyonacea</taxon>
        <taxon>Plexauridae</taxon>
        <taxon>Paramuricea</taxon>
    </lineage>
</organism>
<name>A0A6S7IJ92_PARCT</name>
<keyword evidence="2" id="KW-1133">Transmembrane helix</keyword>
<protein>
    <submittedName>
        <fullName evidence="3">Uncharacterized protein</fullName>
    </submittedName>
</protein>
<feature type="compositionally biased region" description="Gly residues" evidence="1">
    <location>
        <begin position="222"/>
        <end position="232"/>
    </location>
</feature>
<dbReference type="Proteomes" id="UP001152795">
    <property type="component" value="Unassembled WGS sequence"/>
</dbReference>
<feature type="transmembrane region" description="Helical" evidence="2">
    <location>
        <begin position="172"/>
        <end position="196"/>
    </location>
</feature>
<feature type="region of interest" description="Disordered" evidence="1">
    <location>
        <begin position="202"/>
        <end position="232"/>
    </location>
</feature>
<sequence length="232" mass="25947">MANVTNKINDLEKLLNVTYLRNVIVPEMKRMVEESNIDSLYDDARQFLNTTFLIENILPEIEKVWDELGVDEKLEWLINLTNMTFLREFIEEVDREFSISLKGKQISDGDLAGVVNGILDDLFETDMPEIEVPVTSLPTMKPTGTTAKPTLPPVCDADCAGKYRLCLMVTTIVMVLIVMVMMMMMVVVMVMIKILVTDGDEDGDDGYNDGDDGYNDGDDGYNDGGGDKNSGY</sequence>
<gene>
    <name evidence="3" type="ORF">PACLA_8A031622</name>
</gene>
<keyword evidence="2" id="KW-0472">Membrane</keyword>
<evidence type="ECO:0000256" key="2">
    <source>
        <dbReference type="SAM" id="Phobius"/>
    </source>
</evidence>
<reference evidence="3" key="1">
    <citation type="submission" date="2020-04" db="EMBL/GenBank/DDBJ databases">
        <authorList>
            <person name="Alioto T."/>
            <person name="Alioto T."/>
            <person name="Gomez Garrido J."/>
        </authorList>
    </citation>
    <scope>NUCLEOTIDE SEQUENCE</scope>
    <source>
        <strain evidence="3">A484AB</strain>
    </source>
</reference>
<proteinExistence type="predicted"/>
<dbReference type="EMBL" id="CACRXK020005401">
    <property type="protein sequence ID" value="CAB4006071.1"/>
    <property type="molecule type" value="Genomic_DNA"/>
</dbReference>
<comment type="caution">
    <text evidence="3">The sequence shown here is derived from an EMBL/GenBank/DDBJ whole genome shotgun (WGS) entry which is preliminary data.</text>
</comment>
<feature type="compositionally biased region" description="Acidic residues" evidence="1">
    <location>
        <begin position="202"/>
        <end position="221"/>
    </location>
</feature>
<evidence type="ECO:0000313" key="4">
    <source>
        <dbReference type="Proteomes" id="UP001152795"/>
    </source>
</evidence>
<accession>A0A6S7IJ92</accession>
<keyword evidence="4" id="KW-1185">Reference proteome</keyword>
<keyword evidence="2" id="KW-0812">Transmembrane</keyword>
<dbReference type="AlphaFoldDB" id="A0A6S7IJ92"/>
<evidence type="ECO:0000256" key="1">
    <source>
        <dbReference type="SAM" id="MobiDB-lite"/>
    </source>
</evidence>
<evidence type="ECO:0000313" key="3">
    <source>
        <dbReference type="EMBL" id="CAB4006071.1"/>
    </source>
</evidence>